<evidence type="ECO:0000313" key="9">
    <source>
        <dbReference type="Proteomes" id="UP001156905"/>
    </source>
</evidence>
<accession>A0ABQ6BF75</accession>
<comment type="caution">
    <text evidence="8">The sequence shown here is derived from an EMBL/GenBank/DDBJ whole genome shotgun (WGS) entry which is preliminary data.</text>
</comment>
<dbReference type="InterPro" id="IPR003593">
    <property type="entry name" value="AAA+_ATPase"/>
</dbReference>
<keyword evidence="3" id="KW-0547">Nucleotide-binding</keyword>
<dbReference type="EMBL" id="BSOW01000051">
    <property type="protein sequence ID" value="GLR91600.1"/>
    <property type="molecule type" value="Genomic_DNA"/>
</dbReference>
<comment type="function">
    <text evidence="6">Involved in beta-(1--&gt;2)glucan export. Transmembrane domains (TMD) form a pore in the inner membrane and the ATP-binding domain (NBD) is responsible for energy generation.</text>
</comment>
<evidence type="ECO:0000256" key="1">
    <source>
        <dbReference type="ARBA" id="ARBA00005417"/>
    </source>
</evidence>
<keyword evidence="4 8" id="KW-0067">ATP-binding</keyword>
<reference evidence="9" key="1">
    <citation type="journal article" date="2019" name="Int. J. Syst. Evol. Microbiol.">
        <title>The Global Catalogue of Microorganisms (GCM) 10K type strain sequencing project: providing services to taxonomists for standard genome sequencing and annotation.</title>
        <authorList>
            <consortium name="The Broad Institute Genomics Platform"/>
            <consortium name="The Broad Institute Genome Sequencing Center for Infectious Disease"/>
            <person name="Wu L."/>
            <person name="Ma J."/>
        </authorList>
    </citation>
    <scope>NUCLEOTIDE SEQUENCE [LARGE SCALE GENOMIC DNA]</scope>
    <source>
        <strain evidence="9">NBRC 102520</strain>
    </source>
</reference>
<evidence type="ECO:0000256" key="4">
    <source>
        <dbReference type="ARBA" id="ARBA00022840"/>
    </source>
</evidence>
<dbReference type="PROSITE" id="PS00211">
    <property type="entry name" value="ABC_TRANSPORTER_1"/>
    <property type="match status" value="1"/>
</dbReference>
<evidence type="ECO:0000256" key="5">
    <source>
        <dbReference type="ARBA" id="ARBA00022970"/>
    </source>
</evidence>
<dbReference type="Proteomes" id="UP001156905">
    <property type="component" value="Unassembled WGS sequence"/>
</dbReference>
<protein>
    <submittedName>
        <fullName evidence="8">ABC transporter ATP-binding protein</fullName>
    </submittedName>
</protein>
<dbReference type="PROSITE" id="PS50893">
    <property type="entry name" value="ABC_TRANSPORTER_2"/>
    <property type="match status" value="1"/>
</dbReference>
<dbReference type="RefSeq" id="WP_284275117.1">
    <property type="nucleotide sequence ID" value="NZ_BSOW01000051.1"/>
</dbReference>
<gene>
    <name evidence="8" type="ORF">GCM10007857_83180</name>
</gene>
<proteinExistence type="inferred from homology"/>
<keyword evidence="2" id="KW-0813">Transport</keyword>
<feature type="domain" description="ABC transporter" evidence="7">
    <location>
        <begin position="2"/>
        <end position="227"/>
    </location>
</feature>
<dbReference type="InterPro" id="IPR052156">
    <property type="entry name" value="BCAA_Transport_ATP-bd_LivF"/>
</dbReference>
<comment type="similarity">
    <text evidence="1">Belongs to the ABC transporter superfamily.</text>
</comment>
<name>A0ABQ6BF75_9BRAD</name>
<keyword evidence="5" id="KW-0029">Amino-acid transport</keyword>
<evidence type="ECO:0000256" key="2">
    <source>
        <dbReference type="ARBA" id="ARBA00022448"/>
    </source>
</evidence>
<dbReference type="Pfam" id="PF00005">
    <property type="entry name" value="ABC_tran"/>
    <property type="match status" value="1"/>
</dbReference>
<dbReference type="SMART" id="SM00382">
    <property type="entry name" value="AAA"/>
    <property type="match status" value="1"/>
</dbReference>
<dbReference type="InterPro" id="IPR003439">
    <property type="entry name" value="ABC_transporter-like_ATP-bd"/>
</dbReference>
<evidence type="ECO:0000313" key="8">
    <source>
        <dbReference type="EMBL" id="GLR91600.1"/>
    </source>
</evidence>
<dbReference type="GO" id="GO:0005524">
    <property type="term" value="F:ATP binding"/>
    <property type="evidence" value="ECO:0007669"/>
    <property type="project" value="UniProtKB-KW"/>
</dbReference>
<sequence>MLKGERLISGYGKTQVLRSLSFDLGAHEILGIIGINGMGKTTLLKTVMGLLPVEGGRIVLDGDAIEALPAYRRSRLGFSYTPQGGAGFPGLTVKENLLLAGMMPGSGNAKPIAEILCLFPRLEKLLARPSGALSGGERQLLALARAMVRSPRLLLLDELTEGIQPSVTDEIAECLLAIHRSEKTAMIIADQDLSFLASLVGRALVVQKGQIVAERNPTELLADSVFQTD</sequence>
<dbReference type="Gene3D" id="3.40.50.300">
    <property type="entry name" value="P-loop containing nucleotide triphosphate hydrolases"/>
    <property type="match status" value="1"/>
</dbReference>
<keyword evidence="9" id="KW-1185">Reference proteome</keyword>
<organism evidence="8 9">
    <name type="scientific">Bradyrhizobium iriomotense</name>
    <dbReference type="NCBI Taxonomy" id="441950"/>
    <lineage>
        <taxon>Bacteria</taxon>
        <taxon>Pseudomonadati</taxon>
        <taxon>Pseudomonadota</taxon>
        <taxon>Alphaproteobacteria</taxon>
        <taxon>Hyphomicrobiales</taxon>
        <taxon>Nitrobacteraceae</taxon>
        <taxon>Bradyrhizobium</taxon>
    </lineage>
</organism>
<evidence type="ECO:0000259" key="7">
    <source>
        <dbReference type="PROSITE" id="PS50893"/>
    </source>
</evidence>
<dbReference type="InterPro" id="IPR027417">
    <property type="entry name" value="P-loop_NTPase"/>
</dbReference>
<dbReference type="PANTHER" id="PTHR43820:SF5">
    <property type="entry name" value="HIGH-AFFINITY BRANCHED-CHAIN AMINO ACID TRANSPORT ATP-BINDING PROTEIN"/>
    <property type="match status" value="1"/>
</dbReference>
<evidence type="ECO:0000256" key="3">
    <source>
        <dbReference type="ARBA" id="ARBA00022741"/>
    </source>
</evidence>
<dbReference type="SUPFAM" id="SSF52540">
    <property type="entry name" value="P-loop containing nucleoside triphosphate hydrolases"/>
    <property type="match status" value="1"/>
</dbReference>
<dbReference type="PANTHER" id="PTHR43820">
    <property type="entry name" value="HIGH-AFFINITY BRANCHED-CHAIN AMINO ACID TRANSPORT ATP-BINDING PROTEIN LIVF"/>
    <property type="match status" value="1"/>
</dbReference>
<evidence type="ECO:0000256" key="6">
    <source>
        <dbReference type="ARBA" id="ARBA00024722"/>
    </source>
</evidence>
<dbReference type="InterPro" id="IPR017871">
    <property type="entry name" value="ABC_transporter-like_CS"/>
</dbReference>